<evidence type="ECO:0000256" key="1">
    <source>
        <dbReference type="SAM" id="Phobius"/>
    </source>
</evidence>
<keyword evidence="1" id="KW-1133">Transmembrane helix</keyword>
<protein>
    <recommendedName>
        <fullName evidence="2">Phospholipase/carboxylesterase/thioesterase domain-containing protein</fullName>
    </recommendedName>
</protein>
<dbReference type="GO" id="GO:0016787">
    <property type="term" value="F:hydrolase activity"/>
    <property type="evidence" value="ECO:0007669"/>
    <property type="project" value="InterPro"/>
</dbReference>
<evidence type="ECO:0000313" key="3">
    <source>
        <dbReference type="EMBL" id="ETN77759.1"/>
    </source>
</evidence>
<dbReference type="InterPro" id="IPR003140">
    <property type="entry name" value="PLipase/COase/thioEstase"/>
</dbReference>
<proteinExistence type="predicted"/>
<dbReference type="InterPro" id="IPR029058">
    <property type="entry name" value="AB_hydrolase_fold"/>
</dbReference>
<feature type="transmembrane region" description="Helical" evidence="1">
    <location>
        <begin position="23"/>
        <end position="42"/>
    </location>
</feature>
<dbReference type="Gene3D" id="3.40.50.1820">
    <property type="entry name" value="alpha/beta hydrolase"/>
    <property type="match status" value="1"/>
</dbReference>
<dbReference type="STRING" id="51031.W2T837"/>
<keyword evidence="1" id="KW-0812">Transmembrane</keyword>
<dbReference type="Pfam" id="PF02230">
    <property type="entry name" value="Abhydrolase_2"/>
    <property type="match status" value="1"/>
</dbReference>
<evidence type="ECO:0000313" key="4">
    <source>
        <dbReference type="Proteomes" id="UP000053676"/>
    </source>
</evidence>
<name>W2T837_NECAM</name>
<accession>W2T837</accession>
<gene>
    <name evidence="3" type="ORF">NECAME_10851</name>
</gene>
<dbReference type="Proteomes" id="UP000053676">
    <property type="component" value="Unassembled WGS sequence"/>
</dbReference>
<keyword evidence="4" id="KW-1185">Reference proteome</keyword>
<dbReference type="KEGG" id="nai:NECAME_10851"/>
<reference evidence="4" key="1">
    <citation type="journal article" date="2014" name="Nat. Genet.">
        <title>Genome of the human hookworm Necator americanus.</title>
        <authorList>
            <person name="Tang Y.T."/>
            <person name="Gao X."/>
            <person name="Rosa B.A."/>
            <person name="Abubucker S."/>
            <person name="Hallsworth-Pepin K."/>
            <person name="Martin J."/>
            <person name="Tyagi R."/>
            <person name="Heizer E."/>
            <person name="Zhang X."/>
            <person name="Bhonagiri-Palsikar V."/>
            <person name="Minx P."/>
            <person name="Warren W.C."/>
            <person name="Wang Q."/>
            <person name="Zhan B."/>
            <person name="Hotez P.J."/>
            <person name="Sternberg P.W."/>
            <person name="Dougall A."/>
            <person name="Gaze S.T."/>
            <person name="Mulvenna J."/>
            <person name="Sotillo J."/>
            <person name="Ranganathan S."/>
            <person name="Rabelo E.M."/>
            <person name="Wilson R.K."/>
            <person name="Felgner P.L."/>
            <person name="Bethony J."/>
            <person name="Hawdon J.M."/>
            <person name="Gasser R.B."/>
            <person name="Loukas A."/>
            <person name="Mitreva M."/>
        </authorList>
    </citation>
    <scope>NUCLEOTIDE SEQUENCE [LARGE SCALE GENOMIC DNA]</scope>
</reference>
<feature type="domain" description="Phospholipase/carboxylesterase/thioesterase" evidence="2">
    <location>
        <begin position="20"/>
        <end position="63"/>
    </location>
</feature>
<keyword evidence="1" id="KW-0472">Membrane</keyword>
<dbReference type="OrthoDB" id="2418081at2759"/>
<evidence type="ECO:0000259" key="2">
    <source>
        <dbReference type="Pfam" id="PF02230"/>
    </source>
</evidence>
<dbReference type="EMBL" id="KI660154">
    <property type="protein sequence ID" value="ETN77759.1"/>
    <property type="molecule type" value="Genomic_DNA"/>
</dbReference>
<sequence length="72" mass="8095">MLGAQGKSLSSRLQMEHQQRKKILGGFFMGEALALYAGLIYYHRLGGIVGLSSFLIQRDKLPGLKLDKLQRF</sequence>
<dbReference type="AlphaFoldDB" id="W2T837"/>
<organism evidence="3 4">
    <name type="scientific">Necator americanus</name>
    <name type="common">Human hookworm</name>
    <dbReference type="NCBI Taxonomy" id="51031"/>
    <lineage>
        <taxon>Eukaryota</taxon>
        <taxon>Metazoa</taxon>
        <taxon>Ecdysozoa</taxon>
        <taxon>Nematoda</taxon>
        <taxon>Chromadorea</taxon>
        <taxon>Rhabditida</taxon>
        <taxon>Rhabditina</taxon>
        <taxon>Rhabditomorpha</taxon>
        <taxon>Strongyloidea</taxon>
        <taxon>Ancylostomatidae</taxon>
        <taxon>Bunostominae</taxon>
        <taxon>Necator</taxon>
    </lineage>
</organism>